<accession>A0ACB0L2M2</accession>
<dbReference type="Proteomes" id="UP001177021">
    <property type="component" value="Unassembled WGS sequence"/>
</dbReference>
<gene>
    <name evidence="1" type="ORF">MILVUS5_LOCUS28096</name>
</gene>
<keyword evidence="2" id="KW-1185">Reference proteome</keyword>
<organism evidence="1 2">
    <name type="scientific">Trifolium pratense</name>
    <name type="common">Red clover</name>
    <dbReference type="NCBI Taxonomy" id="57577"/>
    <lineage>
        <taxon>Eukaryota</taxon>
        <taxon>Viridiplantae</taxon>
        <taxon>Streptophyta</taxon>
        <taxon>Embryophyta</taxon>
        <taxon>Tracheophyta</taxon>
        <taxon>Spermatophyta</taxon>
        <taxon>Magnoliopsida</taxon>
        <taxon>eudicotyledons</taxon>
        <taxon>Gunneridae</taxon>
        <taxon>Pentapetalae</taxon>
        <taxon>rosids</taxon>
        <taxon>fabids</taxon>
        <taxon>Fabales</taxon>
        <taxon>Fabaceae</taxon>
        <taxon>Papilionoideae</taxon>
        <taxon>50 kb inversion clade</taxon>
        <taxon>NPAAA clade</taxon>
        <taxon>Hologalegina</taxon>
        <taxon>IRL clade</taxon>
        <taxon>Trifolieae</taxon>
        <taxon>Trifolium</taxon>
    </lineage>
</organism>
<dbReference type="EMBL" id="CASHSV030000409">
    <property type="protein sequence ID" value="CAJ2662523.1"/>
    <property type="molecule type" value="Genomic_DNA"/>
</dbReference>
<comment type="caution">
    <text evidence="1">The sequence shown here is derived from an EMBL/GenBank/DDBJ whole genome shotgun (WGS) entry which is preliminary data.</text>
</comment>
<evidence type="ECO:0000313" key="2">
    <source>
        <dbReference type="Proteomes" id="UP001177021"/>
    </source>
</evidence>
<sequence>MIFFFVENPDPLNNQPFTHETNKSSSPPKPKSPQPQPHKSPDIPSSEPQPDIPTSEQASPTKQPSQHTSPDPTSEHISPESTSDHTSPESTPEPNPNPSAEHVSPERIHTCAPNPSEADVVIIDNPANESSKHSPIPNTSPSSSDLFGNLSNQLYDDLLRLSHIKDRFLVCPSDVDMEVSLLKAKICNALDAVGDDIKSVIGKRDMEVVHLMKEGLARAGLKRLTMYSHEENERAKFAVVSAAVRRLSAFKECWVDSKLFKSLEDQRIENERMAEAAARIAQLADELNQEDAPDADVLMIDYQEDGEPSSDKGKAPMVSDQLRILQDALRQQQEALERHKSNHQNLESKVDKLDSKVDSLNDKFDILLAFLQKP</sequence>
<proteinExistence type="predicted"/>
<name>A0ACB0L2M2_TRIPR</name>
<protein>
    <submittedName>
        <fullName evidence="1">Uncharacterized protein</fullName>
    </submittedName>
</protein>
<evidence type="ECO:0000313" key="1">
    <source>
        <dbReference type="EMBL" id="CAJ2662523.1"/>
    </source>
</evidence>
<reference evidence="1" key="1">
    <citation type="submission" date="2023-10" db="EMBL/GenBank/DDBJ databases">
        <authorList>
            <person name="Rodriguez Cubillos JULIANA M."/>
            <person name="De Vega J."/>
        </authorList>
    </citation>
    <scope>NUCLEOTIDE SEQUENCE</scope>
</reference>